<dbReference type="GO" id="GO:0005198">
    <property type="term" value="F:structural molecule activity"/>
    <property type="evidence" value="ECO:0007669"/>
    <property type="project" value="UniProtKB-UniRule"/>
</dbReference>
<dbReference type="Proteomes" id="UP000016566">
    <property type="component" value="Unassembled WGS sequence"/>
</dbReference>
<gene>
    <name evidence="6" type="ORF">MBELCI_3533</name>
</gene>
<protein>
    <recommendedName>
        <fullName evidence="3">Flagellin</fullName>
    </recommendedName>
</protein>
<keyword evidence="2 3" id="KW-0975">Bacterial flagellum</keyword>
<evidence type="ECO:0000256" key="2">
    <source>
        <dbReference type="ARBA" id="ARBA00023143"/>
    </source>
</evidence>
<dbReference type="Pfam" id="PF00700">
    <property type="entry name" value="Flagellin_C"/>
    <property type="match status" value="1"/>
</dbReference>
<evidence type="ECO:0000259" key="5">
    <source>
        <dbReference type="Pfam" id="PF00700"/>
    </source>
</evidence>
<dbReference type="STRING" id="1337093.MBELCI_3533"/>
<dbReference type="GO" id="GO:0005576">
    <property type="term" value="C:extracellular region"/>
    <property type="evidence" value="ECO:0007669"/>
    <property type="project" value="UniProtKB-SubCell"/>
</dbReference>
<dbReference type="GO" id="GO:0009288">
    <property type="term" value="C:bacterial-type flagellum"/>
    <property type="evidence" value="ECO:0007669"/>
    <property type="project" value="UniProtKB-SubCell"/>
</dbReference>
<sequence>MSSILTNNSAMSALSTLRNINSNLSNTQDRISSGLKVQSGKDNAAYFSISETMKGDSGMTKAVNEGLTLTKNVISTGRLGAETVSDLAKQFVERVAFAQGEGVDRAEVQKELVALADRMDATISQSNFNGSSMFSATAGDKITAVTGITRDGAGAFQAPTTMDFGKVDLQAVATALRGIDVSAAEDFGVDGVRGGGDDVDTMQTRLTAAEAELGKAIDAATTLGVSEKTIETQQSFLTALSDKLDSGIGSMVDADMEEEAARLQSLQVQQQLSTQALSIANQAPQNILSLFR</sequence>
<keyword evidence="7" id="KW-1185">Reference proteome</keyword>
<dbReference type="SUPFAM" id="SSF64518">
    <property type="entry name" value="Phase 1 flagellin"/>
    <property type="match status" value="1"/>
</dbReference>
<keyword evidence="3" id="KW-0964">Secreted</keyword>
<evidence type="ECO:0000259" key="4">
    <source>
        <dbReference type="Pfam" id="PF00669"/>
    </source>
</evidence>
<dbReference type="InterPro" id="IPR001029">
    <property type="entry name" value="Flagellin_N"/>
</dbReference>
<comment type="similarity">
    <text evidence="1 3">Belongs to the bacterial flagellin family.</text>
</comment>
<comment type="subcellular location">
    <subcellularLocation>
        <location evidence="3">Secreted</location>
    </subcellularLocation>
    <subcellularLocation>
        <location evidence="3">Bacterial flagellum</location>
    </subcellularLocation>
</comment>
<dbReference type="EMBL" id="BATB01000094">
    <property type="protein sequence ID" value="GAD57481.1"/>
    <property type="molecule type" value="Genomic_DNA"/>
</dbReference>
<dbReference type="RefSeq" id="WP_021695579.1">
    <property type="nucleotide sequence ID" value="NZ_BATB01000094.1"/>
</dbReference>
<dbReference type="PANTHER" id="PTHR42792:SF2">
    <property type="entry name" value="FLAGELLIN"/>
    <property type="match status" value="1"/>
</dbReference>
<reference evidence="6" key="1">
    <citation type="journal article" date="2013" name="Genome Announc.">
        <title>Draft Genome Sequence of Loktanella cinnabarina LL-001T, Isolated from Deep-Sea Floor Sediment.</title>
        <authorList>
            <person name="Nishi S."/>
            <person name="Tsubouchi T."/>
            <person name="Takaki Y."/>
            <person name="Koyanagi R."/>
            <person name="Satoh N."/>
            <person name="Maruyama T."/>
            <person name="Hatada Y."/>
        </authorList>
    </citation>
    <scope>NUCLEOTIDE SEQUENCE [LARGE SCALE GENOMIC DNA]</scope>
    <source>
        <strain evidence="6">LL-001</strain>
    </source>
</reference>
<dbReference type="PANTHER" id="PTHR42792">
    <property type="entry name" value="FLAGELLIN"/>
    <property type="match status" value="1"/>
</dbReference>
<feature type="domain" description="Flagellin C-terminal" evidence="5">
    <location>
        <begin position="218"/>
        <end position="291"/>
    </location>
</feature>
<keyword evidence="6" id="KW-0966">Cell projection</keyword>
<accession>U2YPZ7</accession>
<feature type="domain" description="Flagellin N-terminal" evidence="4">
    <location>
        <begin position="4"/>
        <end position="137"/>
    </location>
</feature>
<dbReference type="Gene3D" id="1.20.1330.10">
    <property type="entry name" value="f41 fragment of flagellin, N-terminal domain"/>
    <property type="match status" value="1"/>
</dbReference>
<evidence type="ECO:0000256" key="1">
    <source>
        <dbReference type="ARBA" id="ARBA00005709"/>
    </source>
</evidence>
<comment type="caution">
    <text evidence="6">The sequence shown here is derived from an EMBL/GenBank/DDBJ whole genome shotgun (WGS) entry which is preliminary data.</text>
</comment>
<evidence type="ECO:0000256" key="3">
    <source>
        <dbReference type="RuleBase" id="RU362073"/>
    </source>
</evidence>
<dbReference type="OrthoDB" id="8328560at2"/>
<keyword evidence="6" id="KW-0969">Cilium</keyword>
<evidence type="ECO:0000313" key="7">
    <source>
        <dbReference type="Proteomes" id="UP000016566"/>
    </source>
</evidence>
<organism evidence="6 7">
    <name type="scientific">Limimaricola cinnabarinus LL-001</name>
    <dbReference type="NCBI Taxonomy" id="1337093"/>
    <lineage>
        <taxon>Bacteria</taxon>
        <taxon>Pseudomonadati</taxon>
        <taxon>Pseudomonadota</taxon>
        <taxon>Alphaproteobacteria</taxon>
        <taxon>Rhodobacterales</taxon>
        <taxon>Paracoccaceae</taxon>
        <taxon>Limimaricola</taxon>
    </lineage>
</organism>
<keyword evidence="6" id="KW-0282">Flagellum</keyword>
<name>U2YPZ7_9RHOB</name>
<dbReference type="eggNOG" id="COG1344">
    <property type="taxonomic scope" value="Bacteria"/>
</dbReference>
<evidence type="ECO:0000313" key="6">
    <source>
        <dbReference type="EMBL" id="GAD57481.1"/>
    </source>
</evidence>
<dbReference type="InterPro" id="IPR001492">
    <property type="entry name" value="Flagellin"/>
</dbReference>
<dbReference type="InterPro" id="IPR046358">
    <property type="entry name" value="Flagellin_C"/>
</dbReference>
<dbReference type="Pfam" id="PF00669">
    <property type="entry name" value="Flagellin_N"/>
    <property type="match status" value="1"/>
</dbReference>
<proteinExistence type="inferred from homology"/>
<dbReference type="AlphaFoldDB" id="U2YPZ7"/>
<comment type="function">
    <text evidence="3">Flagellin is the subunit protein which polymerizes to form the filaments of bacterial flagella.</text>
</comment>